<evidence type="ECO:0000256" key="1">
    <source>
        <dbReference type="SAM" id="MobiDB-lite"/>
    </source>
</evidence>
<proteinExistence type="predicted"/>
<comment type="caution">
    <text evidence="2">The sequence shown here is derived from an EMBL/GenBank/DDBJ whole genome shotgun (WGS) entry which is preliminary data.</text>
</comment>
<sequence length="676" mass="75760">MQVLTHEAYHAISLHLQDNSSIEQLVKDNTKLYLEAHNHTFTNVGLSIDPLPSDQIYPIQQESRPRYLINLGGPSDTDALFSIPGDRVDWLGMIFQALFLRSPVKKPSIPSISSFKPSNVGTKILTTVKNPKPIGTVLQPKPGAKPRPIKPPREDQEPLLPEQAVTTTTNQKPTRVQDRALAGLADEITETIVTVANSPNTEFTPLTKIPESVQFEPNINLIENNPLLEQELAEDEIRSIGELPDGIYKYNGGDYDPTHIIVQDGNSFAANENTYVDSGEITYIVYDAKYTNAWEEGSVTYEVRIDPETGSITSIEPEYPVGAGGSRDGLYPEKAADLYNEFKEGFDKYDRERPYEMLNKVTTDRNSVNQLNFETSESLKLDEKIAKLKGLAKNKYNEAINTISLRHYTTVPDGQEPFSELATSFELKLRNKAQGEIFSRDDFIERGNTNTNAKDVALMGNTQFNFFLLTIDETAPRRGFLANKTHFAEIKITQEVSDLLGDVWISKDLIKDIVTPKDYANVKAFKGSLIELKKYVSFVLSKGFASQPNAQLTAIDTHFSGSTEVKVPGNIQQHAGGVDIYTWHTVEAAALTINPQEEEEYQRKPLSEVNTVEEAINYLQYYAIDFEENRVSWLALQIHFATQFSNGYNAASPEADQILNLKFEDSLAISKQLRSE</sequence>
<name>A0ABT5UHQ1_9GAMM</name>
<gene>
    <name evidence="2" type="ORF">ORQ98_28340</name>
</gene>
<feature type="region of interest" description="Disordered" evidence="1">
    <location>
        <begin position="132"/>
        <end position="158"/>
    </location>
</feature>
<reference evidence="2 3" key="1">
    <citation type="submission" date="2022-11" db="EMBL/GenBank/DDBJ databases">
        <title>Spartinivicinus poritis sp. nov., isolated from scleractinian coral Porites lutea.</title>
        <authorList>
            <person name="Zhang G."/>
            <person name="Cai L."/>
            <person name="Wei Q."/>
        </authorList>
    </citation>
    <scope>NUCLEOTIDE SEQUENCE [LARGE SCALE GENOMIC DNA]</scope>
    <source>
        <strain evidence="2 3">A2-2</strain>
    </source>
</reference>
<keyword evidence="3" id="KW-1185">Reference proteome</keyword>
<dbReference type="RefSeq" id="WP_274692179.1">
    <property type="nucleotide sequence ID" value="NZ_JAPMOU010000096.1"/>
</dbReference>
<protein>
    <submittedName>
        <fullName evidence="2">Uncharacterized protein</fullName>
    </submittedName>
</protein>
<dbReference type="EMBL" id="JAPMOU010000096">
    <property type="protein sequence ID" value="MDE1465878.1"/>
    <property type="molecule type" value="Genomic_DNA"/>
</dbReference>
<dbReference type="Proteomes" id="UP001528823">
    <property type="component" value="Unassembled WGS sequence"/>
</dbReference>
<accession>A0ABT5UHQ1</accession>
<evidence type="ECO:0000313" key="3">
    <source>
        <dbReference type="Proteomes" id="UP001528823"/>
    </source>
</evidence>
<organism evidence="2 3">
    <name type="scientific">Spartinivicinus poritis</name>
    <dbReference type="NCBI Taxonomy" id="2994640"/>
    <lineage>
        <taxon>Bacteria</taxon>
        <taxon>Pseudomonadati</taxon>
        <taxon>Pseudomonadota</taxon>
        <taxon>Gammaproteobacteria</taxon>
        <taxon>Oceanospirillales</taxon>
        <taxon>Zooshikellaceae</taxon>
        <taxon>Spartinivicinus</taxon>
    </lineage>
</organism>
<evidence type="ECO:0000313" key="2">
    <source>
        <dbReference type="EMBL" id="MDE1465878.1"/>
    </source>
</evidence>